<organism evidence="7 8">
    <name type="scientific">Musa troglodytarum</name>
    <name type="common">fe'i banana</name>
    <dbReference type="NCBI Taxonomy" id="320322"/>
    <lineage>
        <taxon>Eukaryota</taxon>
        <taxon>Viridiplantae</taxon>
        <taxon>Streptophyta</taxon>
        <taxon>Embryophyta</taxon>
        <taxon>Tracheophyta</taxon>
        <taxon>Spermatophyta</taxon>
        <taxon>Magnoliopsida</taxon>
        <taxon>Liliopsida</taxon>
        <taxon>Zingiberales</taxon>
        <taxon>Musaceae</taxon>
        <taxon>Musa</taxon>
    </lineage>
</organism>
<dbReference type="GO" id="GO:0003729">
    <property type="term" value="F:mRNA binding"/>
    <property type="evidence" value="ECO:0007669"/>
    <property type="project" value="UniProtKB-ARBA"/>
</dbReference>
<accession>A0A9E7G6W0</accession>
<dbReference type="PANTHER" id="PTHR45717">
    <property type="entry name" value="OS12G0527900 PROTEIN"/>
    <property type="match status" value="1"/>
</dbReference>
<evidence type="ECO:0000256" key="2">
    <source>
        <dbReference type="ARBA" id="ARBA00007626"/>
    </source>
</evidence>
<dbReference type="Pfam" id="PF13041">
    <property type="entry name" value="PPR_2"/>
    <property type="match status" value="1"/>
</dbReference>
<evidence type="ECO:0000256" key="5">
    <source>
        <dbReference type="ARBA" id="ARBA00023128"/>
    </source>
</evidence>
<dbReference type="NCBIfam" id="TIGR00756">
    <property type="entry name" value="PPR"/>
    <property type="match status" value="2"/>
</dbReference>
<dbReference type="InterPro" id="IPR011990">
    <property type="entry name" value="TPR-like_helical_dom_sf"/>
</dbReference>
<evidence type="ECO:0000256" key="4">
    <source>
        <dbReference type="ARBA" id="ARBA00022946"/>
    </source>
</evidence>
<dbReference type="FunFam" id="1.25.40.10:FF:000385">
    <property type="entry name" value="Pentatricopeptide repeat-containing protein mitochondrial"/>
    <property type="match status" value="1"/>
</dbReference>
<dbReference type="EMBL" id="CP097507">
    <property type="protein sequence ID" value="URE06048.1"/>
    <property type="molecule type" value="Genomic_DNA"/>
</dbReference>
<evidence type="ECO:0000256" key="1">
    <source>
        <dbReference type="ARBA" id="ARBA00004173"/>
    </source>
</evidence>
<feature type="repeat" description="PPR" evidence="6">
    <location>
        <begin position="231"/>
        <end position="265"/>
    </location>
</feature>
<dbReference type="Pfam" id="PF01535">
    <property type="entry name" value="PPR"/>
    <property type="match status" value="4"/>
</dbReference>
<evidence type="ECO:0000256" key="6">
    <source>
        <dbReference type="PROSITE-ProRule" id="PRU00708"/>
    </source>
</evidence>
<dbReference type="PROSITE" id="PS51375">
    <property type="entry name" value="PPR"/>
    <property type="match status" value="2"/>
</dbReference>
<dbReference type="SUPFAM" id="SSF48452">
    <property type="entry name" value="TPR-like"/>
    <property type="match status" value="2"/>
</dbReference>
<keyword evidence="5" id="KW-0496">Mitochondrion</keyword>
<protein>
    <submittedName>
        <fullName evidence="7">ELMO CED-12 family protein</fullName>
    </submittedName>
</protein>
<comment type="similarity">
    <text evidence="2">Belongs to the PPR family. P subfamily.</text>
</comment>
<dbReference type="AlphaFoldDB" id="A0A9E7G6W0"/>
<dbReference type="GO" id="GO:0005739">
    <property type="term" value="C:mitochondrion"/>
    <property type="evidence" value="ECO:0007669"/>
    <property type="project" value="UniProtKB-SubCell"/>
</dbReference>
<feature type="repeat" description="PPR" evidence="6">
    <location>
        <begin position="442"/>
        <end position="476"/>
    </location>
</feature>
<evidence type="ECO:0000313" key="8">
    <source>
        <dbReference type="Proteomes" id="UP001055439"/>
    </source>
</evidence>
<proteinExistence type="inferred from homology"/>
<dbReference type="InterPro" id="IPR002885">
    <property type="entry name" value="PPR_rpt"/>
</dbReference>
<sequence>MLLRSGISPCSLPFQALPISSSSLSSSASYSKVTLGFHQNVAVLRSERRPGYPILCSISQVHSYGTVDYERRPVLRWNSLYRRISTMEDPSLGSGIVLDRWEAEERRLSKWDLCRVAKELRKFRRHKLALESPVVVSWRLCQRTSVGEITGILWLNQGLGTHKGTGWCSMIILIWKFVFSLFEVYSWMVAQGDRFTVTSSDMAIQLDLIAKVHGISHAEEHFSNLPDNLKDKRTYGALLNVYGQAKIKDKAESLMETMKSKGYASDALPFNVMMTLYMNVEEHEKVSMLINEMKEKNVTFDIYTYNIWITSCASMEDVEEMERVVGEMTSDSNINANWTTYTTLATMYTRLGNFEKAESCLKDAEIRVTGRDRTPFNHLIGLYGNIGKREEAYRIWNWYKSSFPSILNLGYQSMLSSLIRLGDMDGAEVIYEEWLSGTSNYDPRICNILMSSYVKEGLVGKAKDVLDGFLEKGGKPRPNTWEFLAEGFTKEKRLSEALLCIKAAASSEGVHRWRPRPTNITNLLELCKEKNDMDSLDMLMDLLRSRGLENMYMTPHALWHGFWRLLCCSITETRVPTVSSIQALRQYTADHAITREFKWLQDLQAMHRERGCLSSAFIDHMGQFTNHKHYP</sequence>
<reference evidence="7" key="1">
    <citation type="submission" date="2022-05" db="EMBL/GenBank/DDBJ databases">
        <title>The Musa troglodytarum L. genome provides insights into the mechanism of non-climacteric behaviour and enrichment of carotenoids.</title>
        <authorList>
            <person name="Wang J."/>
        </authorList>
    </citation>
    <scope>NUCLEOTIDE SEQUENCE</scope>
    <source>
        <tissue evidence="7">Leaf</tissue>
    </source>
</reference>
<comment type="subcellular location">
    <subcellularLocation>
        <location evidence="1">Mitochondrion</location>
    </subcellularLocation>
</comment>
<dbReference type="PANTHER" id="PTHR45717:SF3">
    <property type="entry name" value="OS04G0544400 PROTEIN"/>
    <property type="match status" value="1"/>
</dbReference>
<keyword evidence="8" id="KW-1185">Reference proteome</keyword>
<name>A0A9E7G6W0_9LILI</name>
<evidence type="ECO:0000313" key="7">
    <source>
        <dbReference type="EMBL" id="URE06048.1"/>
    </source>
</evidence>
<keyword evidence="3" id="KW-0677">Repeat</keyword>
<keyword evidence="4" id="KW-0809">Transit peptide</keyword>
<dbReference type="Proteomes" id="UP001055439">
    <property type="component" value="Chromosome 5"/>
</dbReference>
<dbReference type="EMBL" id="CP097507">
    <property type="protein sequence ID" value="URE06049.1"/>
    <property type="molecule type" value="Genomic_DNA"/>
</dbReference>
<gene>
    <name evidence="7" type="ORF">MUK42_20421</name>
</gene>
<dbReference type="OrthoDB" id="1908178at2759"/>
<evidence type="ECO:0000256" key="3">
    <source>
        <dbReference type="ARBA" id="ARBA00022737"/>
    </source>
</evidence>
<dbReference type="Gene3D" id="1.25.40.10">
    <property type="entry name" value="Tetratricopeptide repeat domain"/>
    <property type="match status" value="2"/>
</dbReference>